<keyword evidence="2" id="KW-1185">Reference proteome</keyword>
<dbReference type="AlphaFoldDB" id="A0A6A6LDL4"/>
<evidence type="ECO:0000313" key="1">
    <source>
        <dbReference type="EMBL" id="KAF2298388.1"/>
    </source>
</evidence>
<dbReference type="SUPFAM" id="SSF48173">
    <property type="entry name" value="Cryptochrome/photolyase FAD-binding domain"/>
    <property type="match status" value="1"/>
</dbReference>
<evidence type="ECO:0000313" key="2">
    <source>
        <dbReference type="Proteomes" id="UP000467840"/>
    </source>
</evidence>
<comment type="caution">
    <text evidence="1">The sequence shown here is derived from an EMBL/GenBank/DDBJ whole genome shotgun (WGS) entry which is preliminary data.</text>
</comment>
<proteinExistence type="predicted"/>
<dbReference type="Gene3D" id="1.25.40.80">
    <property type="match status" value="1"/>
</dbReference>
<gene>
    <name evidence="1" type="ORF">GH714_023425</name>
</gene>
<sequence length="70" mass="7797">MFDELKKTAARTIYAAANRNDGGSSPDTGMNWLMFELMWRDFFRFITKKYSSLKKQLEAAPAAACAGALA</sequence>
<reference evidence="1 2" key="1">
    <citation type="journal article" date="2020" name="Mol. Plant">
        <title>The Chromosome-Based Rubber Tree Genome Provides New Insights into Spurge Genome Evolution and Rubber Biosynthesis.</title>
        <authorList>
            <person name="Liu J."/>
            <person name="Shi C."/>
            <person name="Shi C.C."/>
            <person name="Li W."/>
            <person name="Zhang Q.J."/>
            <person name="Zhang Y."/>
            <person name="Li K."/>
            <person name="Lu H.F."/>
            <person name="Shi C."/>
            <person name="Zhu S.T."/>
            <person name="Xiao Z.Y."/>
            <person name="Nan H."/>
            <person name="Yue Y."/>
            <person name="Zhu X.G."/>
            <person name="Wu Y."/>
            <person name="Hong X.N."/>
            <person name="Fan G.Y."/>
            <person name="Tong Y."/>
            <person name="Zhang D."/>
            <person name="Mao C.L."/>
            <person name="Liu Y.L."/>
            <person name="Hao S.J."/>
            <person name="Liu W.Q."/>
            <person name="Lv M.Q."/>
            <person name="Zhang H.B."/>
            <person name="Liu Y."/>
            <person name="Hu-Tang G.R."/>
            <person name="Wang J.P."/>
            <person name="Wang J.H."/>
            <person name="Sun Y.H."/>
            <person name="Ni S.B."/>
            <person name="Chen W.B."/>
            <person name="Zhang X.C."/>
            <person name="Jiao Y.N."/>
            <person name="Eichler E.E."/>
            <person name="Li G.H."/>
            <person name="Liu X."/>
            <person name="Gao L.Z."/>
        </authorList>
    </citation>
    <scope>NUCLEOTIDE SEQUENCE [LARGE SCALE GENOMIC DNA]</scope>
    <source>
        <strain evidence="2">cv. GT1</strain>
        <tissue evidence="1">Leaf</tissue>
    </source>
</reference>
<dbReference type="InterPro" id="IPR036134">
    <property type="entry name" value="Crypto/Photolyase_FAD-like_sf"/>
</dbReference>
<dbReference type="EMBL" id="JAAGAX010000011">
    <property type="protein sequence ID" value="KAF2298388.1"/>
    <property type="molecule type" value="Genomic_DNA"/>
</dbReference>
<name>A0A6A6LDL4_HEVBR</name>
<organism evidence="1 2">
    <name type="scientific">Hevea brasiliensis</name>
    <name type="common">Para rubber tree</name>
    <name type="synonym">Siphonia brasiliensis</name>
    <dbReference type="NCBI Taxonomy" id="3981"/>
    <lineage>
        <taxon>Eukaryota</taxon>
        <taxon>Viridiplantae</taxon>
        <taxon>Streptophyta</taxon>
        <taxon>Embryophyta</taxon>
        <taxon>Tracheophyta</taxon>
        <taxon>Spermatophyta</taxon>
        <taxon>Magnoliopsida</taxon>
        <taxon>eudicotyledons</taxon>
        <taxon>Gunneridae</taxon>
        <taxon>Pentapetalae</taxon>
        <taxon>rosids</taxon>
        <taxon>fabids</taxon>
        <taxon>Malpighiales</taxon>
        <taxon>Euphorbiaceae</taxon>
        <taxon>Crotonoideae</taxon>
        <taxon>Micrandreae</taxon>
        <taxon>Hevea</taxon>
    </lineage>
</organism>
<protein>
    <submittedName>
        <fullName evidence="1">Uncharacterized protein</fullName>
    </submittedName>
</protein>
<dbReference type="Proteomes" id="UP000467840">
    <property type="component" value="Chromosome 1"/>
</dbReference>
<accession>A0A6A6LDL4</accession>